<dbReference type="RefSeq" id="WP_238074059.1">
    <property type="nucleotide sequence ID" value="NZ_JAKNJB010000014.1"/>
</dbReference>
<evidence type="ECO:0000313" key="4">
    <source>
        <dbReference type="Proteomes" id="UP001200313"/>
    </source>
</evidence>
<dbReference type="CDD" id="cd00093">
    <property type="entry name" value="HTH_XRE"/>
    <property type="match status" value="1"/>
</dbReference>
<organism evidence="3 4">
    <name type="scientific">Intestinimonas massiliensis</name>
    <name type="common">ex Afouda et al. 2020</name>
    <dbReference type="NCBI Taxonomy" id="1673721"/>
    <lineage>
        <taxon>Bacteria</taxon>
        <taxon>Bacillati</taxon>
        <taxon>Bacillota</taxon>
        <taxon>Clostridia</taxon>
        <taxon>Eubacteriales</taxon>
        <taxon>Intestinimonas</taxon>
    </lineage>
</organism>
<keyword evidence="1" id="KW-0238">DNA-binding</keyword>
<dbReference type="Pfam" id="PF01381">
    <property type="entry name" value="HTH_3"/>
    <property type="match status" value="1"/>
</dbReference>
<accession>A0ABS9M914</accession>
<dbReference type="EMBL" id="JAKNJB010000014">
    <property type="protein sequence ID" value="MCG4527304.1"/>
    <property type="molecule type" value="Genomic_DNA"/>
</dbReference>
<feature type="domain" description="HTH cro/C1-type" evidence="2">
    <location>
        <begin position="14"/>
        <end position="66"/>
    </location>
</feature>
<gene>
    <name evidence="3" type="ORF">L0P79_09455</name>
</gene>
<dbReference type="SMART" id="SM00530">
    <property type="entry name" value="HTH_XRE"/>
    <property type="match status" value="1"/>
</dbReference>
<dbReference type="PROSITE" id="PS50943">
    <property type="entry name" value="HTH_CROC1"/>
    <property type="match status" value="1"/>
</dbReference>
<dbReference type="Proteomes" id="UP001200313">
    <property type="component" value="Unassembled WGS sequence"/>
</dbReference>
<dbReference type="PANTHER" id="PTHR46558:SF4">
    <property type="entry name" value="DNA-BIDING PHAGE PROTEIN"/>
    <property type="match status" value="1"/>
</dbReference>
<sequence length="112" mass="12721">MDISLQQIGQRLCARRLQMNMTQEELAECANVTSQTVSFAELGKKAMRADTIIGICRALQVSADFLLFGKVTHKELSTLEQKISQLTSDQYQHLEEIINNYIAAIEETRQQM</sequence>
<proteinExistence type="predicted"/>
<comment type="caution">
    <text evidence="3">The sequence shown here is derived from an EMBL/GenBank/DDBJ whole genome shotgun (WGS) entry which is preliminary data.</text>
</comment>
<evidence type="ECO:0000313" key="3">
    <source>
        <dbReference type="EMBL" id="MCG4527304.1"/>
    </source>
</evidence>
<evidence type="ECO:0000256" key="1">
    <source>
        <dbReference type="ARBA" id="ARBA00023125"/>
    </source>
</evidence>
<dbReference type="SUPFAM" id="SSF47413">
    <property type="entry name" value="lambda repressor-like DNA-binding domains"/>
    <property type="match status" value="1"/>
</dbReference>
<dbReference type="Gene3D" id="1.10.260.40">
    <property type="entry name" value="lambda repressor-like DNA-binding domains"/>
    <property type="match status" value="1"/>
</dbReference>
<protein>
    <submittedName>
        <fullName evidence="3">Helix-turn-helix domain-containing protein</fullName>
    </submittedName>
</protein>
<name>A0ABS9M914_9FIRM</name>
<keyword evidence="4" id="KW-1185">Reference proteome</keyword>
<dbReference type="InterPro" id="IPR001387">
    <property type="entry name" value="Cro/C1-type_HTH"/>
</dbReference>
<evidence type="ECO:0000259" key="2">
    <source>
        <dbReference type="PROSITE" id="PS50943"/>
    </source>
</evidence>
<dbReference type="InterPro" id="IPR010982">
    <property type="entry name" value="Lambda_DNA-bd_dom_sf"/>
</dbReference>
<reference evidence="3 4" key="1">
    <citation type="submission" date="2022-01" db="EMBL/GenBank/DDBJ databases">
        <title>Collection of gut derived symbiotic bacterial strains cultured from healthy donors.</title>
        <authorList>
            <person name="Lin H."/>
            <person name="Kohout C."/>
            <person name="Waligurski E."/>
            <person name="Pamer E.G."/>
        </authorList>
    </citation>
    <scope>NUCLEOTIDE SEQUENCE [LARGE SCALE GENOMIC DNA]</scope>
    <source>
        <strain evidence="3 4">DFI.3.7</strain>
    </source>
</reference>
<dbReference type="PANTHER" id="PTHR46558">
    <property type="entry name" value="TRACRIPTIONAL REGULATORY PROTEIN-RELATED-RELATED"/>
    <property type="match status" value="1"/>
</dbReference>